<keyword evidence="2" id="KW-1185">Reference proteome</keyword>
<evidence type="ECO:0000313" key="1">
    <source>
        <dbReference type="EMBL" id="CAB3735552.1"/>
    </source>
</evidence>
<proteinExistence type="predicted"/>
<reference evidence="1 2" key="1">
    <citation type="submission" date="2020-04" db="EMBL/GenBank/DDBJ databases">
        <authorList>
            <person name="De Canck E."/>
        </authorList>
    </citation>
    <scope>NUCLEOTIDE SEQUENCE [LARGE SCALE GENOMIC DNA]</scope>
    <source>
        <strain evidence="1 2">LMG 26690</strain>
    </source>
</reference>
<name>A0A6S7AJN8_9BURK</name>
<dbReference type="AlphaFoldDB" id="A0A6S7AJN8"/>
<evidence type="ECO:0000313" key="2">
    <source>
        <dbReference type="Proteomes" id="UP000494214"/>
    </source>
</evidence>
<sequence>MTAQPLTPTSSLVGTPRGPLPTAGPVASVTIASIPVAPIPSRSAAVGLSPALPATPAVLEAAQAPDRSFLTRIWHAYRAWRNTARMRNMAQDMEPHLLCDVGAPPWLINEASVRRELSRLRHIDYIRW</sequence>
<organism evidence="1 2">
    <name type="scientific">Achromobacter animicus</name>
    <dbReference type="NCBI Taxonomy" id="1389935"/>
    <lineage>
        <taxon>Bacteria</taxon>
        <taxon>Pseudomonadati</taxon>
        <taxon>Pseudomonadota</taxon>
        <taxon>Betaproteobacteria</taxon>
        <taxon>Burkholderiales</taxon>
        <taxon>Alcaligenaceae</taxon>
        <taxon>Achromobacter</taxon>
    </lineage>
</organism>
<gene>
    <name evidence="1" type="ORF">LMG26690_05220</name>
</gene>
<accession>A0A6S7AJN8</accession>
<protein>
    <submittedName>
        <fullName evidence="1">Uncharacterized protein</fullName>
    </submittedName>
</protein>
<dbReference type="EMBL" id="CADIJM010000021">
    <property type="protein sequence ID" value="CAB3735552.1"/>
    <property type="molecule type" value="Genomic_DNA"/>
</dbReference>
<dbReference type="Proteomes" id="UP000494214">
    <property type="component" value="Unassembled WGS sequence"/>
</dbReference>